<dbReference type="Pfam" id="PF12804">
    <property type="entry name" value="NTP_transf_3"/>
    <property type="match status" value="1"/>
</dbReference>
<comment type="function">
    <text evidence="8">Transfers a GMP moiety from GTP to Mo-molybdopterin (Mo-MPT) cofactor (Moco or molybdenum cofactor) to form Mo-molybdopterin guanine dinucleotide (Mo-MGD) cofactor.</text>
</comment>
<evidence type="ECO:0000256" key="3">
    <source>
        <dbReference type="ARBA" id="ARBA00022723"/>
    </source>
</evidence>
<dbReference type="PANTHER" id="PTHR19136:SF81">
    <property type="entry name" value="MOLYBDENUM COFACTOR GUANYLYLTRANSFERASE"/>
    <property type="match status" value="1"/>
</dbReference>
<feature type="binding site" evidence="8">
    <location>
        <position position="66"/>
    </location>
    <ligand>
        <name>GTP</name>
        <dbReference type="ChEBI" id="CHEBI:37565"/>
    </ligand>
</feature>
<feature type="binding site" evidence="8">
    <location>
        <position position="20"/>
    </location>
    <ligand>
        <name>GTP</name>
        <dbReference type="ChEBI" id="CHEBI:37565"/>
    </ligand>
</feature>
<comment type="domain">
    <text evidence="8">The N-terminal domain determines nucleotide recognition and specific binding, while the C-terminal domain determines the specific binding to the target protein.</text>
</comment>
<dbReference type="GO" id="GO:0005737">
    <property type="term" value="C:cytoplasm"/>
    <property type="evidence" value="ECO:0007669"/>
    <property type="project" value="UniProtKB-SubCell"/>
</dbReference>
<comment type="subcellular location">
    <subcellularLocation>
        <location evidence="8">Cytoplasm</location>
    </subcellularLocation>
</comment>
<keyword evidence="1 8" id="KW-0963">Cytoplasm</keyword>
<dbReference type="HAMAP" id="MF_00316">
    <property type="entry name" value="MobA"/>
    <property type="match status" value="1"/>
</dbReference>
<evidence type="ECO:0000313" key="11">
    <source>
        <dbReference type="Proteomes" id="UP000075430"/>
    </source>
</evidence>
<evidence type="ECO:0000256" key="1">
    <source>
        <dbReference type="ARBA" id="ARBA00022490"/>
    </source>
</evidence>
<comment type="similarity">
    <text evidence="8">Belongs to the MobA family.</text>
</comment>
<dbReference type="Proteomes" id="UP000075430">
    <property type="component" value="Unassembled WGS sequence"/>
</dbReference>
<dbReference type="GO" id="GO:0061603">
    <property type="term" value="F:molybdenum cofactor guanylyltransferase activity"/>
    <property type="evidence" value="ECO:0007669"/>
    <property type="project" value="UniProtKB-EC"/>
</dbReference>
<feature type="binding site" evidence="8">
    <location>
        <begin position="8"/>
        <end position="10"/>
    </location>
    <ligand>
        <name>GTP</name>
        <dbReference type="ChEBI" id="CHEBI:37565"/>
    </ligand>
</feature>
<dbReference type="Gene3D" id="3.90.550.10">
    <property type="entry name" value="Spore Coat Polysaccharide Biosynthesis Protein SpsA, Chain A"/>
    <property type="match status" value="1"/>
</dbReference>
<evidence type="ECO:0000256" key="2">
    <source>
        <dbReference type="ARBA" id="ARBA00022679"/>
    </source>
</evidence>
<dbReference type="GO" id="GO:0006777">
    <property type="term" value="P:Mo-molybdopterin cofactor biosynthetic process"/>
    <property type="evidence" value="ECO:0007669"/>
    <property type="project" value="UniProtKB-KW"/>
</dbReference>
<feature type="binding site" evidence="8">
    <location>
        <position position="97"/>
    </location>
    <ligand>
        <name>GTP</name>
        <dbReference type="ChEBI" id="CHEBI:37565"/>
    </ligand>
</feature>
<organism evidence="10 11">
    <name type="scientific">Bacillus nakamurai</name>
    <dbReference type="NCBI Taxonomy" id="1793963"/>
    <lineage>
        <taxon>Bacteria</taxon>
        <taxon>Bacillati</taxon>
        <taxon>Bacillota</taxon>
        <taxon>Bacilli</taxon>
        <taxon>Bacillales</taxon>
        <taxon>Bacillaceae</taxon>
        <taxon>Bacillus</taxon>
    </lineage>
</organism>
<dbReference type="RefSeq" id="WP_061522061.1">
    <property type="nucleotide sequence ID" value="NZ_JARLZY010000032.1"/>
</dbReference>
<keyword evidence="11" id="KW-1185">Reference proteome</keyword>
<dbReference type="PANTHER" id="PTHR19136">
    <property type="entry name" value="MOLYBDENUM COFACTOR GUANYLYLTRANSFERASE"/>
    <property type="match status" value="1"/>
</dbReference>
<comment type="cofactor">
    <cofactor evidence="8">
        <name>Mg(2+)</name>
        <dbReference type="ChEBI" id="CHEBI:18420"/>
    </cofactor>
</comment>
<keyword evidence="2 8" id="KW-0808">Transferase</keyword>
<evidence type="ECO:0000313" key="10">
    <source>
        <dbReference type="EMBL" id="KXZ17984.1"/>
    </source>
</evidence>
<dbReference type="AlphaFoldDB" id="A0A150F604"/>
<accession>A0A150F604</accession>
<reference evidence="11" key="1">
    <citation type="submission" date="2016-02" db="EMBL/GenBank/DDBJ databases">
        <authorList>
            <person name="Dunlap C."/>
        </authorList>
    </citation>
    <scope>NUCLEOTIDE SEQUENCE [LARGE SCALE GENOMIC DNA]</scope>
    <source>
        <strain evidence="11">NRRL B-41092</strain>
    </source>
</reference>
<dbReference type="GO" id="GO:0005525">
    <property type="term" value="F:GTP binding"/>
    <property type="evidence" value="ECO:0007669"/>
    <property type="project" value="UniProtKB-UniRule"/>
</dbReference>
<evidence type="ECO:0000256" key="7">
    <source>
        <dbReference type="ARBA" id="ARBA00023150"/>
    </source>
</evidence>
<dbReference type="InterPro" id="IPR013482">
    <property type="entry name" value="Molybde_CF_guanTrfase"/>
</dbReference>
<comment type="caution">
    <text evidence="10">The sequence shown here is derived from an EMBL/GenBank/DDBJ whole genome shotgun (WGS) entry which is preliminary data.</text>
</comment>
<evidence type="ECO:0000256" key="5">
    <source>
        <dbReference type="ARBA" id="ARBA00022842"/>
    </source>
</evidence>
<gene>
    <name evidence="8" type="primary">mobA</name>
    <name evidence="10" type="ORF">AXI58_17530</name>
</gene>
<proteinExistence type="inferred from homology"/>
<feature type="domain" description="MobA-like NTP transferase" evidence="9">
    <location>
        <begin position="6"/>
        <end position="144"/>
    </location>
</feature>
<comment type="caution">
    <text evidence="8">Lacks conserved residue(s) required for the propagation of feature annotation.</text>
</comment>
<name>A0A150F604_9BACI</name>
<dbReference type="GO" id="GO:0046872">
    <property type="term" value="F:metal ion binding"/>
    <property type="evidence" value="ECO:0007669"/>
    <property type="project" value="UniProtKB-KW"/>
</dbReference>
<evidence type="ECO:0000259" key="9">
    <source>
        <dbReference type="Pfam" id="PF12804"/>
    </source>
</evidence>
<keyword evidence="6 8" id="KW-0342">GTP-binding</keyword>
<dbReference type="EC" id="2.7.7.77" evidence="8"/>
<dbReference type="InterPro" id="IPR025877">
    <property type="entry name" value="MobA-like_NTP_Trfase"/>
</dbReference>
<dbReference type="CDD" id="cd02503">
    <property type="entry name" value="MobA"/>
    <property type="match status" value="1"/>
</dbReference>
<protein>
    <recommendedName>
        <fullName evidence="8">Probable molybdenum cofactor guanylyltransferase</fullName>
        <shortName evidence="8">MoCo guanylyltransferase</shortName>
        <ecNumber evidence="8">2.7.7.77</ecNumber>
    </recommendedName>
    <alternativeName>
        <fullName evidence="8">GTP:molybdopterin guanylyltransferase</fullName>
    </alternativeName>
    <alternativeName>
        <fullName evidence="8">Mo-MPT guanylyltransferase</fullName>
    </alternativeName>
    <alternativeName>
        <fullName evidence="8">Molybdopterin guanylyltransferase</fullName>
    </alternativeName>
    <alternativeName>
        <fullName evidence="8">Molybdopterin-guanine dinucleotide synthase</fullName>
        <shortName evidence="8">MGD synthase</shortName>
    </alternativeName>
</protein>
<keyword evidence="4 8" id="KW-0547">Nucleotide-binding</keyword>
<evidence type="ECO:0000256" key="8">
    <source>
        <dbReference type="HAMAP-Rule" id="MF_00316"/>
    </source>
</evidence>
<sequence>MKQVNVLLAGGASRRFGEPKAFVKWKGKMFYERAKSAFGSGNSVIICRPEHIERFTSYKERYVFPDLQPFRGMGPLAGIYTAMEQMEGESYTVISCDTPLVSRRTMASLEMRLTGGADAVIPVCGKREQPLIAVYHKRVKDLFFDQLTQNQLRMADTLRQLSVCYVQAEEIGAAPEEFVNINTQDDYIRLLAHIESSNQD</sequence>
<feature type="binding site" evidence="8">
    <location>
        <position position="97"/>
    </location>
    <ligand>
        <name>Mg(2+)</name>
        <dbReference type="ChEBI" id="CHEBI:18420"/>
    </ligand>
</feature>
<evidence type="ECO:0000256" key="6">
    <source>
        <dbReference type="ARBA" id="ARBA00023134"/>
    </source>
</evidence>
<evidence type="ECO:0000256" key="4">
    <source>
        <dbReference type="ARBA" id="ARBA00022741"/>
    </source>
</evidence>
<dbReference type="OrthoDB" id="9788394at2"/>
<dbReference type="EMBL" id="LSBA01000018">
    <property type="protein sequence ID" value="KXZ17984.1"/>
    <property type="molecule type" value="Genomic_DNA"/>
</dbReference>
<comment type="catalytic activity">
    <reaction evidence="8">
        <text>Mo-molybdopterin + GTP + H(+) = Mo-molybdopterin guanine dinucleotide + diphosphate</text>
        <dbReference type="Rhea" id="RHEA:34243"/>
        <dbReference type="ChEBI" id="CHEBI:15378"/>
        <dbReference type="ChEBI" id="CHEBI:33019"/>
        <dbReference type="ChEBI" id="CHEBI:37565"/>
        <dbReference type="ChEBI" id="CHEBI:71302"/>
        <dbReference type="ChEBI" id="CHEBI:71310"/>
        <dbReference type="EC" id="2.7.7.77"/>
    </reaction>
</comment>
<keyword evidence="5 8" id="KW-0460">Magnesium</keyword>
<dbReference type="STRING" id="1793963.AXI58_17530"/>
<keyword evidence="3 8" id="KW-0479">Metal-binding</keyword>
<keyword evidence="7 8" id="KW-0501">Molybdenum cofactor biosynthesis</keyword>
<dbReference type="InterPro" id="IPR029044">
    <property type="entry name" value="Nucleotide-diphossugar_trans"/>
</dbReference>
<dbReference type="SUPFAM" id="SSF53448">
    <property type="entry name" value="Nucleotide-diphospho-sugar transferases"/>
    <property type="match status" value="1"/>
</dbReference>